<evidence type="ECO:0000259" key="4">
    <source>
        <dbReference type="SMART" id="SM00237"/>
    </source>
</evidence>
<dbReference type="SUPFAM" id="SSF141072">
    <property type="entry name" value="CalX-like"/>
    <property type="match status" value="1"/>
</dbReference>
<dbReference type="RefSeq" id="WP_153584548.1">
    <property type="nucleotide sequence ID" value="NZ_WJBU01000006.1"/>
</dbReference>
<reference evidence="5 6" key="1">
    <citation type="submission" date="2019-11" db="EMBL/GenBank/DDBJ databases">
        <title>Caenimonas koreensis gen. nov., sp. nov., isolated from activated sludge.</title>
        <authorList>
            <person name="Seung H.R."/>
        </authorList>
    </citation>
    <scope>NUCLEOTIDE SEQUENCE [LARGE SCALE GENOMIC DNA]</scope>
    <source>
        <strain evidence="5 6">EMB320</strain>
    </source>
</reference>
<dbReference type="EMBL" id="WJBU01000006">
    <property type="protein sequence ID" value="MRD47231.1"/>
    <property type="molecule type" value="Genomic_DNA"/>
</dbReference>
<dbReference type="Gene3D" id="2.60.40.2030">
    <property type="match status" value="1"/>
</dbReference>
<dbReference type="InterPro" id="IPR038081">
    <property type="entry name" value="CalX-like_sf"/>
</dbReference>
<comment type="caution">
    <text evidence="5">The sequence shown here is derived from an EMBL/GenBank/DDBJ whole genome shotgun (WGS) entry which is preliminary data.</text>
</comment>
<keyword evidence="6" id="KW-1185">Reference proteome</keyword>
<evidence type="ECO:0000256" key="1">
    <source>
        <dbReference type="ARBA" id="ARBA00022729"/>
    </source>
</evidence>
<dbReference type="GO" id="GO:0007154">
    <property type="term" value="P:cell communication"/>
    <property type="evidence" value="ECO:0007669"/>
    <property type="project" value="InterPro"/>
</dbReference>
<dbReference type="GO" id="GO:0016020">
    <property type="term" value="C:membrane"/>
    <property type="evidence" value="ECO:0007669"/>
    <property type="project" value="InterPro"/>
</dbReference>
<dbReference type="OrthoDB" id="8607307at2"/>
<keyword evidence="3" id="KW-0106">Calcium</keyword>
<accession>A0A844B9M4</accession>
<name>A0A844B9M4_9BURK</name>
<dbReference type="Pfam" id="PF03160">
    <property type="entry name" value="Calx-beta"/>
    <property type="match status" value="1"/>
</dbReference>
<keyword evidence="1" id="KW-0732">Signal</keyword>
<organism evidence="5 6">
    <name type="scientific">Caenimonas koreensis DSM 17982</name>
    <dbReference type="NCBI Taxonomy" id="1121255"/>
    <lineage>
        <taxon>Bacteria</taxon>
        <taxon>Pseudomonadati</taxon>
        <taxon>Pseudomonadota</taxon>
        <taxon>Betaproteobacteria</taxon>
        <taxon>Burkholderiales</taxon>
        <taxon>Comamonadaceae</taxon>
        <taxon>Caenimonas</taxon>
    </lineage>
</organism>
<protein>
    <recommendedName>
        <fullName evidence="4">Calx-beta domain-containing protein</fullName>
    </recommendedName>
</protein>
<evidence type="ECO:0000313" key="6">
    <source>
        <dbReference type="Proteomes" id="UP000487350"/>
    </source>
</evidence>
<gene>
    <name evidence="5" type="ORF">GHT07_08065</name>
</gene>
<keyword evidence="2" id="KW-0677">Repeat</keyword>
<proteinExistence type="predicted"/>
<evidence type="ECO:0000313" key="5">
    <source>
        <dbReference type="EMBL" id="MRD47231.1"/>
    </source>
</evidence>
<evidence type="ECO:0000256" key="2">
    <source>
        <dbReference type="ARBA" id="ARBA00022737"/>
    </source>
</evidence>
<dbReference type="SMART" id="SM00237">
    <property type="entry name" value="Calx_beta"/>
    <property type="match status" value="1"/>
</dbReference>
<feature type="domain" description="Calx-beta" evidence="4">
    <location>
        <begin position="171"/>
        <end position="279"/>
    </location>
</feature>
<evidence type="ECO:0000256" key="3">
    <source>
        <dbReference type="ARBA" id="ARBA00022837"/>
    </source>
</evidence>
<dbReference type="Proteomes" id="UP000487350">
    <property type="component" value="Unassembled WGS sequence"/>
</dbReference>
<sequence length="1633" mass="166848">MAITAAERHEIAELLVLMFNAAPGATYLSQIVSVYESVGHNLKTLAEVLGNHPGYTSTHPNFWTGDDFATNLLTPLGLTGDFQARTAIVNAFNSGVSMADITYSAYTFLNDVLANPAAYGAQYLNAAKIMNNKADVALYFSVTKGLSASALADLQAVLEGVTADPASVTAAQAAIDHVNDPQTFTITSNSPTITEGDAGSKVLTFTLTLLDQDGGATVGATTINYATTNTGATATAGDDYVPVAGTVTFQPGQTQATVSVTILGDTAFEPNETIKLLLTGAGLSTTLATGTITNDDPIPQIYLTPQADVVVGTALGETINGTQDTFTLNDNIDGKGGEDTLKLVFDSVISVNPEAIVRPFVTVTDVEHVVIFSDLSVGSDSGEVFDMSAPTTEGGFGWTGVKTIEINAAGGADVNLKSAASESITIGTADDVTILDDTVAAIEVTTARGHVSVTASDASTVHVKKAGGDVYVHTNNANIAIDNAGGSDVAIYNGNGTISALNGEDVYISACDSATMTVIATSDVTIFAGDIGTLNVTTNGGNSEGYVYVNVGDITTGTVTSNSYSDVTINADQVGTLTVTGVSDIDVNVQHVTTANVYGSDDTHVMVTNLNGWTGPWGDSPWGFDATIMISGEDDISVDGGNVEHVTVEGAVNATIDAGVIGSVTIGELSDDYTTVDITTYSDGDLSLTLAGASINELTLEGMSDVALDVTASSYAVLMGSSTVQTIDLTGAGDLQFDVRAVDGTLSEINGGTYTGNLTLDANAYNGDLTVTTGSGSDDIEVDGDTSDVIVDAGEGNNVVDVDSYGLVNVTVGDGDDDVTVNFDTLSVEGSGVALGEGTNALTLRSYTTLYDTNLDAFDVEALPLSGNLMSLTFAASIELHQDTSSTLNVGGLEGPVSYIGFGDVNVFSDSGEASLTIAGTGTTLTIQSSDDFGSDSAGGMITLEAAGVTDLTLDISDDMNVMLMGDAAVHVMANAGGSADLILDGDSDGNGTADQLQGLLTVNLNTGDNADLTLANLRSSTVVDVNAGEDATVDISYSTLGTVTVDFAGSGNHAELDINDTSDSTVTVGNVVIDDHAVTSPTDADNNNTVNIEVSDNDFSTVLVGTVTATADGDVDMSVVHNNHATVTLGALDLESRYNSVSLMISDNTDNELGPDAIVKIGDVTLTGADGAQMQVLNNVDSAVTLGNVSLDSDYASQWLQIAGNDESTIKVGTVDMTSGYGTDTVQLVISDNDGAQITLGDVTISSGTWDVVDVSIYGLSDTEVNVASLTINAYSDVTLSVSETTDSTVDLGDVKITSAIGDVSIYVSDNTGVASISFGNITIDTLSDGDVFVLSTDGMNFDADITFGDFDINADGSIDMYISGANNGSGVTSVGAVGLIATGDINLTLDSVSDGGDVTVNAGSDATVNIVSLFGGGLSALTVTAGSDATVYVSDVDSVDTVTVTAGSDAMVTLSDVVDLTSLTVTASDADITLINVNSDSAFTLDISGVHGTANVDASAADFDSTGKMVNILIGHGDVNYSNDLDTGSGTNDESRERFEFGYGTGTDVVGNVVIDNFRPGATAAVDGVWSDRIDFSHLDGVNSLEDITFAIVGNDVVIDFVDIDYGSITLTGVGAAYPNATDLVVASIVF</sequence>
<dbReference type="InterPro" id="IPR003644">
    <property type="entry name" value="Calx_beta"/>
</dbReference>